<accession>A0ABW0Y3Z1</accession>
<comment type="caution">
    <text evidence="2">The sequence shown here is derived from an EMBL/GenBank/DDBJ whole genome shotgun (WGS) entry which is preliminary data.</text>
</comment>
<keyword evidence="1" id="KW-0812">Transmembrane</keyword>
<organism evidence="2 3">
    <name type="scientific">Streptomyces incanus</name>
    <dbReference type="NCBI Taxonomy" id="887453"/>
    <lineage>
        <taxon>Bacteria</taxon>
        <taxon>Bacillati</taxon>
        <taxon>Actinomycetota</taxon>
        <taxon>Actinomycetes</taxon>
        <taxon>Kitasatosporales</taxon>
        <taxon>Streptomycetaceae</taxon>
        <taxon>Streptomyces</taxon>
    </lineage>
</organism>
<dbReference type="Proteomes" id="UP001596183">
    <property type="component" value="Unassembled WGS sequence"/>
</dbReference>
<dbReference type="EMBL" id="JBHSPC010000164">
    <property type="protein sequence ID" value="MFC5675466.1"/>
    <property type="molecule type" value="Genomic_DNA"/>
</dbReference>
<protein>
    <submittedName>
        <fullName evidence="2">DUF3592 domain-containing protein</fullName>
    </submittedName>
</protein>
<reference evidence="3" key="1">
    <citation type="journal article" date="2019" name="Int. J. Syst. Evol. Microbiol.">
        <title>The Global Catalogue of Microorganisms (GCM) 10K type strain sequencing project: providing services to taxonomists for standard genome sequencing and annotation.</title>
        <authorList>
            <consortium name="The Broad Institute Genomics Platform"/>
            <consortium name="The Broad Institute Genome Sequencing Center for Infectious Disease"/>
            <person name="Wu L."/>
            <person name="Ma J."/>
        </authorList>
    </citation>
    <scope>NUCLEOTIDE SEQUENCE [LARGE SCALE GENOMIC DNA]</scope>
    <source>
        <strain evidence="3">JCM 13852</strain>
    </source>
</reference>
<feature type="transmembrane region" description="Helical" evidence="1">
    <location>
        <begin position="6"/>
        <end position="24"/>
    </location>
</feature>
<keyword evidence="1" id="KW-0472">Membrane</keyword>
<sequence length="154" mass="16356">MEAFFYVIPVIMIVGVSVMAARTISRSRQVSGAWNHGLTAEGRCLRTYTRTRGGAGDAGVDTTLHHVYEFTTREGRVIRFDEANGPSTVVVGDHVTVYYLADSPERATAHAPARGKLAAGTGCVLAFLGVVIAGCVGFMVIAHTVFTEADGLLP</sequence>
<proteinExistence type="predicted"/>
<name>A0ABW0Y3Z1_9ACTN</name>
<feature type="transmembrane region" description="Helical" evidence="1">
    <location>
        <begin position="124"/>
        <end position="146"/>
    </location>
</feature>
<evidence type="ECO:0000256" key="1">
    <source>
        <dbReference type="SAM" id="Phobius"/>
    </source>
</evidence>
<keyword evidence="3" id="KW-1185">Reference proteome</keyword>
<keyword evidence="1" id="KW-1133">Transmembrane helix</keyword>
<evidence type="ECO:0000313" key="3">
    <source>
        <dbReference type="Proteomes" id="UP001596183"/>
    </source>
</evidence>
<gene>
    <name evidence="2" type="ORF">ACFP2V_37065</name>
</gene>
<evidence type="ECO:0000313" key="2">
    <source>
        <dbReference type="EMBL" id="MFC5675466.1"/>
    </source>
</evidence>
<dbReference type="RefSeq" id="WP_381220555.1">
    <property type="nucleotide sequence ID" value="NZ_JBHSPC010000164.1"/>
</dbReference>